<dbReference type="AlphaFoldDB" id="A0A0F9FZP0"/>
<keyword evidence="1" id="KW-1133">Transmembrane helix</keyword>
<protein>
    <submittedName>
        <fullName evidence="2">Uncharacterized protein</fullName>
    </submittedName>
</protein>
<keyword evidence="1" id="KW-0472">Membrane</keyword>
<sequence length="71" mass="7729">MDIAEIALAAAIPVAMVLAVLAARYKRRPSPKPPDLGLDWDGKTHEHRFDTMLGDGAGWRCGICAIPREES</sequence>
<feature type="transmembrane region" description="Helical" evidence="1">
    <location>
        <begin position="6"/>
        <end position="23"/>
    </location>
</feature>
<dbReference type="EMBL" id="LAZR01028381">
    <property type="protein sequence ID" value="KKL62790.1"/>
    <property type="molecule type" value="Genomic_DNA"/>
</dbReference>
<accession>A0A0F9FZP0</accession>
<gene>
    <name evidence="2" type="ORF">LCGC14_2181680</name>
</gene>
<evidence type="ECO:0000256" key="1">
    <source>
        <dbReference type="SAM" id="Phobius"/>
    </source>
</evidence>
<organism evidence="2">
    <name type="scientific">marine sediment metagenome</name>
    <dbReference type="NCBI Taxonomy" id="412755"/>
    <lineage>
        <taxon>unclassified sequences</taxon>
        <taxon>metagenomes</taxon>
        <taxon>ecological metagenomes</taxon>
    </lineage>
</organism>
<name>A0A0F9FZP0_9ZZZZ</name>
<keyword evidence="1" id="KW-0812">Transmembrane</keyword>
<evidence type="ECO:0000313" key="2">
    <source>
        <dbReference type="EMBL" id="KKL62790.1"/>
    </source>
</evidence>
<proteinExistence type="predicted"/>
<comment type="caution">
    <text evidence="2">The sequence shown here is derived from an EMBL/GenBank/DDBJ whole genome shotgun (WGS) entry which is preliminary data.</text>
</comment>
<reference evidence="2" key="1">
    <citation type="journal article" date="2015" name="Nature">
        <title>Complex archaea that bridge the gap between prokaryotes and eukaryotes.</title>
        <authorList>
            <person name="Spang A."/>
            <person name="Saw J.H."/>
            <person name="Jorgensen S.L."/>
            <person name="Zaremba-Niedzwiedzka K."/>
            <person name="Martijn J."/>
            <person name="Lind A.E."/>
            <person name="van Eijk R."/>
            <person name="Schleper C."/>
            <person name="Guy L."/>
            <person name="Ettema T.J."/>
        </authorList>
    </citation>
    <scope>NUCLEOTIDE SEQUENCE</scope>
</reference>